<keyword evidence="7 11" id="KW-1133">Transmembrane helix</keyword>
<dbReference type="STRING" id="1566387.QV13_11310"/>
<gene>
    <name evidence="13" type="ORF">QV13_11310</name>
</gene>
<reference evidence="13 14" key="1">
    <citation type="submission" date="2016-08" db="EMBL/GenBank/DDBJ databases">
        <title>Whole genome sequence of Mesorhizobium sp. strain UASWS1009 isolated from industrial sewage.</title>
        <authorList>
            <person name="Crovadore J."/>
            <person name="Calmin G."/>
            <person name="Chablais R."/>
            <person name="Cochard B."/>
            <person name="Lefort F."/>
        </authorList>
    </citation>
    <scope>NUCLEOTIDE SEQUENCE [LARGE SCALE GENOMIC DNA]</scope>
    <source>
        <strain evidence="13 14">UASWS1009</strain>
    </source>
</reference>
<dbReference type="PANTHER" id="PTHR43848:SF5">
    <property type="entry name" value="SPERMIDINE_PUTRESCINE TRANSPORT SYSTEM PERMEASE PROTEIN POTC"/>
    <property type="match status" value="1"/>
</dbReference>
<dbReference type="EMBL" id="MDEO01000031">
    <property type="protein sequence ID" value="OCX18814.1"/>
    <property type="molecule type" value="Genomic_DNA"/>
</dbReference>
<dbReference type="Gene3D" id="1.10.3720.10">
    <property type="entry name" value="MetI-like"/>
    <property type="match status" value="1"/>
</dbReference>
<dbReference type="SUPFAM" id="SSF161098">
    <property type="entry name" value="MetI-like"/>
    <property type="match status" value="1"/>
</dbReference>
<evidence type="ECO:0000256" key="2">
    <source>
        <dbReference type="ARBA" id="ARBA00007069"/>
    </source>
</evidence>
<comment type="similarity">
    <text evidence="2">Belongs to the binding-protein-dependent transport system permease family. CysTW subfamily.</text>
</comment>
<evidence type="ECO:0000256" key="1">
    <source>
        <dbReference type="ARBA" id="ARBA00004429"/>
    </source>
</evidence>
<feature type="transmembrane region" description="Helical" evidence="11">
    <location>
        <begin position="12"/>
        <end position="37"/>
    </location>
</feature>
<keyword evidence="5" id="KW-0997">Cell inner membrane</keyword>
<keyword evidence="14" id="KW-1185">Reference proteome</keyword>
<dbReference type="InterPro" id="IPR000515">
    <property type="entry name" value="MetI-like"/>
</dbReference>
<dbReference type="RefSeq" id="WP_024927048.1">
    <property type="nucleotide sequence ID" value="NZ_MDEO01000031.1"/>
</dbReference>
<protein>
    <recommendedName>
        <fullName evidence="10">Spermidine/putrescine transport system permease protein PotC</fullName>
    </recommendedName>
</protein>
<evidence type="ECO:0000256" key="3">
    <source>
        <dbReference type="ARBA" id="ARBA00022448"/>
    </source>
</evidence>
<evidence type="ECO:0000256" key="7">
    <source>
        <dbReference type="ARBA" id="ARBA00022989"/>
    </source>
</evidence>
<evidence type="ECO:0000256" key="9">
    <source>
        <dbReference type="ARBA" id="ARBA00037216"/>
    </source>
</evidence>
<evidence type="ECO:0000256" key="10">
    <source>
        <dbReference type="ARBA" id="ARBA00039580"/>
    </source>
</evidence>
<dbReference type="AlphaFoldDB" id="A0A1C2DVN4"/>
<dbReference type="GO" id="GO:0055085">
    <property type="term" value="P:transmembrane transport"/>
    <property type="evidence" value="ECO:0007669"/>
    <property type="project" value="InterPro"/>
</dbReference>
<keyword evidence="4" id="KW-1003">Cell membrane</keyword>
<comment type="caution">
    <text evidence="13">The sequence shown here is derived from an EMBL/GenBank/DDBJ whole genome shotgun (WGS) entry which is preliminary data.</text>
</comment>
<dbReference type="InterPro" id="IPR051789">
    <property type="entry name" value="Bact_Polyamine_Transport"/>
</dbReference>
<evidence type="ECO:0000313" key="14">
    <source>
        <dbReference type="Proteomes" id="UP000094412"/>
    </source>
</evidence>
<proteinExistence type="inferred from homology"/>
<comment type="function">
    <text evidence="9">Required for the activity of the bacterial periplasmic transport system of putrescine and spermidine.</text>
</comment>
<feature type="transmembrane region" description="Helical" evidence="11">
    <location>
        <begin position="104"/>
        <end position="130"/>
    </location>
</feature>
<evidence type="ECO:0000256" key="5">
    <source>
        <dbReference type="ARBA" id="ARBA00022519"/>
    </source>
</evidence>
<evidence type="ECO:0000256" key="8">
    <source>
        <dbReference type="ARBA" id="ARBA00023136"/>
    </source>
</evidence>
<keyword evidence="3 11" id="KW-0813">Transport</keyword>
<sequence>MSAKPFDWKTTPGLSSLTWIVYLFLYAPLLVIVIYSFNVGRQATIWEGFSFDWYVRVFQNRDIGVALSNSLIVAVASMILSTLLAVTAALSLRQARMGAGAKITLGLILMPLVVPEIMVAVATLVFFSGIGLKLGLGNLIIAHTVFCVPFAYLPIQARLADMGSAVEDAARDLYSDEWQVFRRVTLPLLLPAILSGAMLAFASSLDDFLISMLLADAGQTTLPVYIYGMLRLGVSPEVNAVSTLLLVSSVVIVLIALRLQGMSKNK</sequence>
<evidence type="ECO:0000256" key="6">
    <source>
        <dbReference type="ARBA" id="ARBA00022692"/>
    </source>
</evidence>
<dbReference type="OrthoDB" id="9782004at2"/>
<comment type="subcellular location">
    <subcellularLocation>
        <location evidence="1">Cell inner membrane</location>
        <topology evidence="1">Multi-pass membrane protein</topology>
    </subcellularLocation>
    <subcellularLocation>
        <location evidence="11">Cell membrane</location>
        <topology evidence="11">Multi-pass membrane protein</topology>
    </subcellularLocation>
</comment>
<feature type="transmembrane region" description="Helical" evidence="11">
    <location>
        <begin position="184"/>
        <end position="205"/>
    </location>
</feature>
<evidence type="ECO:0000256" key="11">
    <source>
        <dbReference type="RuleBase" id="RU363032"/>
    </source>
</evidence>
<dbReference type="PROSITE" id="PS50928">
    <property type="entry name" value="ABC_TM1"/>
    <property type="match status" value="1"/>
</dbReference>
<keyword evidence="8 11" id="KW-0472">Membrane</keyword>
<evidence type="ECO:0000256" key="4">
    <source>
        <dbReference type="ARBA" id="ARBA00022475"/>
    </source>
</evidence>
<keyword evidence="6 11" id="KW-0812">Transmembrane</keyword>
<dbReference type="InterPro" id="IPR035906">
    <property type="entry name" value="MetI-like_sf"/>
</dbReference>
<feature type="domain" description="ABC transmembrane type-1" evidence="12">
    <location>
        <begin position="67"/>
        <end position="256"/>
    </location>
</feature>
<name>A0A1C2DVN4_9HYPH</name>
<feature type="transmembrane region" description="Helical" evidence="11">
    <location>
        <begin position="136"/>
        <end position="155"/>
    </location>
</feature>
<organism evidence="13 14">
    <name type="scientific">Mesorhizobium hungaricum</name>
    <dbReference type="NCBI Taxonomy" id="1566387"/>
    <lineage>
        <taxon>Bacteria</taxon>
        <taxon>Pseudomonadati</taxon>
        <taxon>Pseudomonadota</taxon>
        <taxon>Alphaproteobacteria</taxon>
        <taxon>Hyphomicrobiales</taxon>
        <taxon>Phyllobacteriaceae</taxon>
        <taxon>Mesorhizobium</taxon>
    </lineage>
</organism>
<evidence type="ECO:0000313" key="13">
    <source>
        <dbReference type="EMBL" id="OCX18814.1"/>
    </source>
</evidence>
<accession>A0A1C2DVN4</accession>
<dbReference type="CDD" id="cd06261">
    <property type="entry name" value="TM_PBP2"/>
    <property type="match status" value="1"/>
</dbReference>
<dbReference type="Proteomes" id="UP000094412">
    <property type="component" value="Unassembled WGS sequence"/>
</dbReference>
<feature type="transmembrane region" description="Helical" evidence="11">
    <location>
        <begin position="71"/>
        <end position="92"/>
    </location>
</feature>
<dbReference type="Pfam" id="PF00528">
    <property type="entry name" value="BPD_transp_1"/>
    <property type="match status" value="1"/>
</dbReference>
<dbReference type="PANTHER" id="PTHR43848">
    <property type="entry name" value="PUTRESCINE TRANSPORT SYSTEM PERMEASE PROTEIN POTI"/>
    <property type="match status" value="1"/>
</dbReference>
<feature type="transmembrane region" description="Helical" evidence="11">
    <location>
        <begin position="238"/>
        <end position="257"/>
    </location>
</feature>
<evidence type="ECO:0000259" key="12">
    <source>
        <dbReference type="PROSITE" id="PS50928"/>
    </source>
</evidence>
<dbReference type="GO" id="GO:0005886">
    <property type="term" value="C:plasma membrane"/>
    <property type="evidence" value="ECO:0007669"/>
    <property type="project" value="UniProtKB-SubCell"/>
</dbReference>